<dbReference type="Proteomes" id="UP000229897">
    <property type="component" value="Chromosome"/>
</dbReference>
<dbReference type="Pfam" id="PF09346">
    <property type="entry name" value="SMI1_KNR4"/>
    <property type="match status" value="1"/>
</dbReference>
<proteinExistence type="predicted"/>
<dbReference type="EMBL" id="CP024608">
    <property type="protein sequence ID" value="ATQ77309.1"/>
    <property type="molecule type" value="Genomic_DNA"/>
</dbReference>
<dbReference type="OrthoDB" id="980721at2"/>
<keyword evidence="3" id="KW-1185">Reference proteome</keyword>
<name>A0A2D2DQQ2_9BURK</name>
<feature type="domain" description="Knr4/Smi1-like" evidence="1">
    <location>
        <begin position="13"/>
        <end position="116"/>
    </location>
</feature>
<organism evidence="2 3">
    <name type="scientific">Massilia violaceinigra</name>
    <dbReference type="NCBI Taxonomy" id="2045208"/>
    <lineage>
        <taxon>Bacteria</taxon>
        <taxon>Pseudomonadati</taxon>
        <taxon>Pseudomonadota</taxon>
        <taxon>Betaproteobacteria</taxon>
        <taxon>Burkholderiales</taxon>
        <taxon>Oxalobacteraceae</taxon>
        <taxon>Telluria group</taxon>
        <taxon>Massilia</taxon>
    </lineage>
</organism>
<gene>
    <name evidence="2" type="ORF">CR152_24420</name>
</gene>
<dbReference type="RefSeq" id="WP_099879362.1">
    <property type="nucleotide sequence ID" value="NZ_CP024608.1"/>
</dbReference>
<accession>A0A2D2DQQ2</accession>
<dbReference type="AlphaFoldDB" id="A0A2D2DQQ2"/>
<dbReference type="InterPro" id="IPR018958">
    <property type="entry name" value="Knr4/Smi1-like_dom"/>
</dbReference>
<protein>
    <submittedName>
        <fullName evidence="2">SMI1/KNR4 family protein</fullName>
    </submittedName>
</protein>
<dbReference type="KEGG" id="mass:CR152_24420"/>
<sequence length="217" mass="24059">MSASFDALAFSTGIALPPALRRLIESGRASRDDPEQMALLAIYDFHWLSAQRAGEVIGEWLNPAKQKGNVFLPFARSGAGDAYCLVRLHSGEEGVCMVWHDSGASHLHFSSFDRFVTGQYVAAFANLTELDEEAGDDPDGYVRADVARVIDLLEPALQDLLRACLAKPLMERPYKLGYRARPDMVLSWISQDEEEALWAQVGNANPVSFDVVARWEE</sequence>
<reference evidence="2" key="1">
    <citation type="submission" date="2017-10" db="EMBL/GenBank/DDBJ databases">
        <title>Massilia psychrophilum sp. nov., a novel purple-pigmented bacterium isolated from Tianshan glacier, Xinjiang Municipality, China.</title>
        <authorList>
            <person name="Wang H."/>
        </authorList>
    </citation>
    <scope>NUCLEOTIDE SEQUENCE [LARGE SCALE GENOMIC DNA]</scope>
    <source>
        <strain evidence="2">B2</strain>
    </source>
</reference>
<evidence type="ECO:0000259" key="1">
    <source>
        <dbReference type="Pfam" id="PF09346"/>
    </source>
</evidence>
<evidence type="ECO:0000313" key="3">
    <source>
        <dbReference type="Proteomes" id="UP000229897"/>
    </source>
</evidence>
<evidence type="ECO:0000313" key="2">
    <source>
        <dbReference type="EMBL" id="ATQ77309.1"/>
    </source>
</evidence>